<dbReference type="EMBL" id="BKZW01000002">
    <property type="protein sequence ID" value="GER89890.1"/>
    <property type="molecule type" value="Genomic_DNA"/>
</dbReference>
<evidence type="ECO:0000313" key="3">
    <source>
        <dbReference type="Proteomes" id="UP000326912"/>
    </source>
</evidence>
<feature type="region of interest" description="Disordered" evidence="1">
    <location>
        <begin position="147"/>
        <end position="180"/>
    </location>
</feature>
<keyword evidence="3" id="KW-1185">Reference proteome</keyword>
<proteinExistence type="predicted"/>
<feature type="compositionally biased region" description="Polar residues" evidence="1">
    <location>
        <begin position="156"/>
        <end position="180"/>
    </location>
</feature>
<dbReference type="AlphaFoldDB" id="A0A5J4KTU1"/>
<accession>A0A5J4KTU1</accession>
<reference evidence="2 3" key="1">
    <citation type="submission" date="2019-10" db="EMBL/GenBank/DDBJ databases">
        <title>Dictyobacter vulcani sp. nov., within the class Ktedonobacteria, isolated from soil of volcanic Mt. Zao.</title>
        <authorList>
            <person name="Zheng Y."/>
            <person name="Wang C.M."/>
            <person name="Sakai Y."/>
            <person name="Abe K."/>
            <person name="Yokota A."/>
            <person name="Yabe S."/>
        </authorList>
    </citation>
    <scope>NUCLEOTIDE SEQUENCE [LARGE SCALE GENOMIC DNA]</scope>
    <source>
        <strain evidence="2 3">W12</strain>
    </source>
</reference>
<gene>
    <name evidence="2" type="ORF">KDW_40520</name>
</gene>
<dbReference type="Proteomes" id="UP000326912">
    <property type="component" value="Unassembled WGS sequence"/>
</dbReference>
<organism evidence="2 3">
    <name type="scientific">Dictyobacter vulcani</name>
    <dbReference type="NCBI Taxonomy" id="2607529"/>
    <lineage>
        <taxon>Bacteria</taxon>
        <taxon>Bacillati</taxon>
        <taxon>Chloroflexota</taxon>
        <taxon>Ktedonobacteria</taxon>
        <taxon>Ktedonobacterales</taxon>
        <taxon>Dictyobacteraceae</taxon>
        <taxon>Dictyobacter</taxon>
    </lineage>
</organism>
<protein>
    <submittedName>
        <fullName evidence="2">Uncharacterized protein</fullName>
    </submittedName>
</protein>
<evidence type="ECO:0000256" key="1">
    <source>
        <dbReference type="SAM" id="MobiDB-lite"/>
    </source>
</evidence>
<evidence type="ECO:0000313" key="2">
    <source>
        <dbReference type="EMBL" id="GER89890.1"/>
    </source>
</evidence>
<comment type="caution">
    <text evidence="2">The sequence shown here is derived from an EMBL/GenBank/DDBJ whole genome shotgun (WGS) entry which is preliminary data.</text>
</comment>
<name>A0A5J4KTU1_9CHLR</name>
<sequence>MSLFELQEWLGHRYASSTQHYAKVKLTKLAKSFTQAGYFERNIRVVEVLLDQEAVKSGAAVTGEPWRFYDLGHGYCSYDFFDQCPHRMACAKCAFYVPKESSQAQILEGKANLQRMLQEIPLSDDEREAVEEGIEALEKLSAQLADVPTPAGPTPRQLNENRGQVNFIPSSSIQRVPSRN</sequence>